<dbReference type="EMBL" id="JACBKZ010000013">
    <property type="protein sequence ID" value="KAF5936341.1"/>
    <property type="molecule type" value="Genomic_DNA"/>
</dbReference>
<reference evidence="2" key="1">
    <citation type="journal article" date="2020" name="Nat. Commun.">
        <title>Genome assembly of wild tea tree DASZ reveals pedigree and selection history of tea varieties.</title>
        <authorList>
            <person name="Zhang W."/>
            <person name="Zhang Y."/>
            <person name="Qiu H."/>
            <person name="Guo Y."/>
            <person name="Wan H."/>
            <person name="Zhang X."/>
            <person name="Scossa F."/>
            <person name="Alseekh S."/>
            <person name="Zhang Q."/>
            <person name="Wang P."/>
            <person name="Xu L."/>
            <person name="Schmidt M.H."/>
            <person name="Jia X."/>
            <person name="Li D."/>
            <person name="Zhu A."/>
            <person name="Guo F."/>
            <person name="Chen W."/>
            <person name="Ni D."/>
            <person name="Usadel B."/>
            <person name="Fernie A.R."/>
            <person name="Wen W."/>
        </authorList>
    </citation>
    <scope>NUCLEOTIDE SEQUENCE [LARGE SCALE GENOMIC DNA]</scope>
    <source>
        <strain evidence="2">cv. G240</strain>
    </source>
</reference>
<name>A0A7J7G8V3_CAMSI</name>
<proteinExistence type="predicted"/>
<evidence type="ECO:0000313" key="2">
    <source>
        <dbReference type="Proteomes" id="UP000593564"/>
    </source>
</evidence>
<dbReference type="Proteomes" id="UP000593564">
    <property type="component" value="Unassembled WGS sequence"/>
</dbReference>
<organism evidence="1 2">
    <name type="scientific">Camellia sinensis</name>
    <name type="common">Tea plant</name>
    <name type="synonym">Thea sinensis</name>
    <dbReference type="NCBI Taxonomy" id="4442"/>
    <lineage>
        <taxon>Eukaryota</taxon>
        <taxon>Viridiplantae</taxon>
        <taxon>Streptophyta</taxon>
        <taxon>Embryophyta</taxon>
        <taxon>Tracheophyta</taxon>
        <taxon>Spermatophyta</taxon>
        <taxon>Magnoliopsida</taxon>
        <taxon>eudicotyledons</taxon>
        <taxon>Gunneridae</taxon>
        <taxon>Pentapetalae</taxon>
        <taxon>asterids</taxon>
        <taxon>Ericales</taxon>
        <taxon>Theaceae</taxon>
        <taxon>Camellia</taxon>
    </lineage>
</organism>
<evidence type="ECO:0000313" key="1">
    <source>
        <dbReference type="EMBL" id="KAF5936341.1"/>
    </source>
</evidence>
<protein>
    <submittedName>
        <fullName evidence="1">Uncharacterized protein</fullName>
    </submittedName>
</protein>
<accession>A0A7J7G8V3</accession>
<comment type="caution">
    <text evidence="1">The sequence shown here is derived from an EMBL/GenBank/DDBJ whole genome shotgun (WGS) entry which is preliminary data.</text>
</comment>
<gene>
    <name evidence="1" type="ORF">HYC85_027470</name>
</gene>
<sequence>MNESASLFKKIKIKKENNESAGKMGLSLAIVETNRLAIGFKICSDYKTTSLLFQGYTVT</sequence>
<reference evidence="1 2" key="2">
    <citation type="submission" date="2020-07" db="EMBL/GenBank/DDBJ databases">
        <title>Genome assembly of wild tea tree DASZ reveals pedigree and selection history of tea varieties.</title>
        <authorList>
            <person name="Zhang W."/>
        </authorList>
    </citation>
    <scope>NUCLEOTIDE SEQUENCE [LARGE SCALE GENOMIC DNA]</scope>
    <source>
        <strain evidence="2">cv. G240</strain>
        <tissue evidence="1">Leaf</tissue>
    </source>
</reference>
<keyword evidence="2" id="KW-1185">Reference proteome</keyword>
<dbReference type="AlphaFoldDB" id="A0A7J7G8V3"/>